<dbReference type="InterPro" id="IPR028098">
    <property type="entry name" value="Glyco_trans_4-like_N"/>
</dbReference>
<dbReference type="GO" id="GO:0016757">
    <property type="term" value="F:glycosyltransferase activity"/>
    <property type="evidence" value="ECO:0007669"/>
    <property type="project" value="UniProtKB-KW"/>
</dbReference>
<dbReference type="Pfam" id="PF00534">
    <property type="entry name" value="Glycos_transf_1"/>
    <property type="match status" value="1"/>
</dbReference>
<reference evidence="3 4" key="1">
    <citation type="submission" date="2023-03" db="EMBL/GenBank/DDBJ databases">
        <title>Diaphorobacter basophil sp. nov., isolated from a sewage-treatment plant.</title>
        <authorList>
            <person name="Yang K."/>
        </authorList>
    </citation>
    <scope>NUCLEOTIDE SEQUENCE [LARGE SCALE GENOMIC DNA]</scope>
    <source>
        <strain evidence="3 4">Y-1</strain>
    </source>
</reference>
<accession>A0ABZ0J4R5</accession>
<dbReference type="SUPFAM" id="SSF53756">
    <property type="entry name" value="UDP-Glycosyltransferase/glycogen phosphorylase"/>
    <property type="match status" value="1"/>
</dbReference>
<dbReference type="PANTHER" id="PTHR45947">
    <property type="entry name" value="SULFOQUINOVOSYL TRANSFERASE SQD2"/>
    <property type="match status" value="1"/>
</dbReference>
<feature type="domain" description="Glycosyltransferase subfamily 4-like N-terminal" evidence="2">
    <location>
        <begin position="11"/>
        <end position="168"/>
    </location>
</feature>
<feature type="domain" description="Glycosyl transferase family 1" evidence="1">
    <location>
        <begin position="186"/>
        <end position="324"/>
    </location>
</feature>
<dbReference type="InterPro" id="IPR001296">
    <property type="entry name" value="Glyco_trans_1"/>
</dbReference>
<evidence type="ECO:0000313" key="4">
    <source>
        <dbReference type="Proteomes" id="UP001303211"/>
    </source>
</evidence>
<evidence type="ECO:0000259" key="2">
    <source>
        <dbReference type="Pfam" id="PF13439"/>
    </source>
</evidence>
<sequence>MLHAFSTFQLGGPQARFVELANALGPMFRHTVVAMDNRFDAGERLHPSVNWAPMTLKVIKGGALANRASFRQVLRSLQPDLLMSYNWGAIEWAAANLPQVCHQVHVEDGFGPEEAARQLPRRVWMRRALLGWARVPVVVISRQLERIALQEWRLPEHRVHFIANGVNVPARMRPQRELVAGAAIHVGTVAGLRSEKNIARLIKAFARLRSVQPARLTIVGGGLLQAELQQLAQSLGVGDDVEFTGYLSNPGEKLKDFDLFALSSDTEQQPIALLEAMAMGMPVVATAVGDVPAILADVSPDNVCPPDDAAFAQLLLQVAQANSKWSAWSSRGHALVSSTYAKPAMLAQWQAVWAGQLAGVRATSLSHA</sequence>
<proteinExistence type="predicted"/>
<dbReference type="PANTHER" id="PTHR45947:SF3">
    <property type="entry name" value="SULFOQUINOVOSYL TRANSFERASE SQD2"/>
    <property type="match status" value="1"/>
</dbReference>
<protein>
    <submittedName>
        <fullName evidence="3">Glycosyltransferase</fullName>
        <ecNumber evidence="3">2.4.-.-</ecNumber>
    </submittedName>
</protein>
<dbReference type="Pfam" id="PF13439">
    <property type="entry name" value="Glyco_transf_4"/>
    <property type="match status" value="1"/>
</dbReference>
<organism evidence="3 4">
    <name type="scientific">Diaphorobacter limosus</name>
    <dbReference type="NCBI Taxonomy" id="3036128"/>
    <lineage>
        <taxon>Bacteria</taxon>
        <taxon>Pseudomonadati</taxon>
        <taxon>Pseudomonadota</taxon>
        <taxon>Betaproteobacteria</taxon>
        <taxon>Burkholderiales</taxon>
        <taxon>Comamonadaceae</taxon>
        <taxon>Diaphorobacter</taxon>
    </lineage>
</organism>
<dbReference type="Proteomes" id="UP001303211">
    <property type="component" value="Chromosome"/>
</dbReference>
<keyword evidence="3" id="KW-0328">Glycosyltransferase</keyword>
<keyword evidence="4" id="KW-1185">Reference proteome</keyword>
<dbReference type="EC" id="2.4.-.-" evidence="3"/>
<dbReference type="EMBL" id="CP136921">
    <property type="protein sequence ID" value="WOO31924.1"/>
    <property type="molecule type" value="Genomic_DNA"/>
</dbReference>
<keyword evidence="3" id="KW-0808">Transferase</keyword>
<dbReference type="Gene3D" id="3.40.50.2000">
    <property type="entry name" value="Glycogen Phosphorylase B"/>
    <property type="match status" value="2"/>
</dbReference>
<gene>
    <name evidence="3" type="ORF">P4826_16210</name>
</gene>
<dbReference type="InterPro" id="IPR050194">
    <property type="entry name" value="Glycosyltransferase_grp1"/>
</dbReference>
<dbReference type="RefSeq" id="WP_317701393.1">
    <property type="nucleotide sequence ID" value="NZ_CP136921.1"/>
</dbReference>
<evidence type="ECO:0000259" key="1">
    <source>
        <dbReference type="Pfam" id="PF00534"/>
    </source>
</evidence>
<evidence type="ECO:0000313" key="3">
    <source>
        <dbReference type="EMBL" id="WOO31924.1"/>
    </source>
</evidence>
<name>A0ABZ0J4R5_9BURK</name>